<sequence length="1055" mass="118054">MIPSCSTARHLVCEGALCSCDKAAAPAPVKVVSHHRYYVHSSGGTDKPVVTTRENDYRALHFSSCLAGGQPAPCMPQLLWQIPAGQQRIALANGAYPLPDNATAQCLRGGRLHFLTHGQLPAGAADSPGLFSADNQPPADKLSINFSPSTPRIVRIKGPAKIRQLHNGSWEALFDRPPADADISVLHWVLENDQGVQEASLHGEKVFPHRFMHDGQYTLRVYGGEDSDMLLTQTIQVAPTGIICSSRTARPGERIRFTVAEAEAADSFRWDRTDEKGIRSGTRHTGPEIEYTFEQTGQYIVRAATGDEVWQQSVTICNNRIRHIHADRTPVSGAVVTFSIAETMFPDITPREQLKLHWKLEGPESTHCAGETTFRHLFTHCGHYTLYAYLYDLQQEAALRFEVKNATVSAAQWTTPNGYIIRQAGYDQDVCLYFEHSGLEKRKVLLEIYARQALHSTLVHSRSLQVQQEAKVSYPLSISSLRLPAGWDNGQLQLDFRLHPTDSIPIGQQAHPRLLLHRKPCIVKACFTDPQEQRMYFITDHQQQIALKIYAVNLTGQQLRVTILRRNGSPPLQRPLTPYPVAAMKPLLEKDATISTQQVVIDKTGTALLPVPLESLSAVSLIYALITLPGHNAVYSQQLLVYPSQQLRLSPATKARSTAVIERVNLPSEQAACQSLVWGSKVSCAFRKKVISIAKKLHADPNHLMTCMAFETGASFLPHLLSGHKPWNTPAVEKLTEGVLGRHAVGLVQFTQQAIDHINKRLKSKITKKQLALMSAEQQLDYVYQYLVDFRGRLGTLEDFYLIILKPEGAGKSENYLVFSKEMDVEKKKPWYAKNKGLDINYDGKITKKEVGVIIYKKYTEGLNYKNTCANSCPLRSTNKANEAQRWHHPTDNVQLRGWYSHWAPERSKYGIVDGRKSGKHQGIDLYAPEGSNVYACVNGTISNNYYSESYGHTVTLEGDYAGSKYYFFYAHLQSKGLFELGEEVAAGTIIGYTGKTGNASGLKYEQEHLHFEVRNKENVKRGFDGRLDPLTIINELNQNEIINPDKKNQYAKYD</sequence>
<organism evidence="2 3">
    <name type="scientific">Chitinophaga oryzae</name>
    <dbReference type="NCBI Taxonomy" id="2725414"/>
    <lineage>
        <taxon>Bacteria</taxon>
        <taxon>Pseudomonadati</taxon>
        <taxon>Bacteroidota</taxon>
        <taxon>Chitinophagia</taxon>
        <taxon>Chitinophagales</taxon>
        <taxon>Chitinophagaceae</taxon>
        <taxon>Chitinophaga</taxon>
    </lineage>
</organism>
<dbReference type="PANTHER" id="PTHR21666:SF270">
    <property type="entry name" value="MUREIN HYDROLASE ACTIVATOR ENVC"/>
    <property type="match status" value="1"/>
</dbReference>
<dbReference type="PANTHER" id="PTHR21666">
    <property type="entry name" value="PEPTIDASE-RELATED"/>
    <property type="match status" value="1"/>
</dbReference>
<dbReference type="SUPFAM" id="SSF51261">
    <property type="entry name" value="Duplicated hybrid motif"/>
    <property type="match status" value="1"/>
</dbReference>
<evidence type="ECO:0000313" key="3">
    <source>
        <dbReference type="Proteomes" id="UP000502421"/>
    </source>
</evidence>
<dbReference type="GO" id="GO:0004222">
    <property type="term" value="F:metalloendopeptidase activity"/>
    <property type="evidence" value="ECO:0007669"/>
    <property type="project" value="TreeGrafter"/>
</dbReference>
<reference evidence="3" key="1">
    <citation type="submission" date="2020-04" db="EMBL/GenBank/DDBJ databases">
        <authorList>
            <person name="Kittiwongwattana C."/>
        </authorList>
    </citation>
    <scope>NUCLEOTIDE SEQUENCE [LARGE SCALE GENOMIC DNA]</scope>
    <source>
        <strain evidence="3">1310</strain>
    </source>
</reference>
<evidence type="ECO:0000313" key="2">
    <source>
        <dbReference type="EMBL" id="QJB35198.1"/>
    </source>
</evidence>
<protein>
    <submittedName>
        <fullName evidence="2">Peptidoglycan DD-metalloendopeptidase family protein</fullName>
    </submittedName>
</protein>
<dbReference type="Pfam" id="PF14107">
    <property type="entry name" value="DUF4280"/>
    <property type="match status" value="1"/>
</dbReference>
<name>A0AAE6ZN36_9BACT</name>
<feature type="domain" description="M23ase beta-sheet core" evidence="1">
    <location>
        <begin position="920"/>
        <end position="1018"/>
    </location>
</feature>
<dbReference type="Pfam" id="PF01551">
    <property type="entry name" value="Peptidase_M23"/>
    <property type="match status" value="1"/>
</dbReference>
<dbReference type="InterPro" id="IPR011055">
    <property type="entry name" value="Dup_hybrid_motif"/>
</dbReference>
<dbReference type="CDD" id="cd12797">
    <property type="entry name" value="M23_peptidase"/>
    <property type="match status" value="1"/>
</dbReference>
<accession>A0AAE6ZN36</accession>
<dbReference type="RefSeq" id="WP_168810028.1">
    <property type="nucleotide sequence ID" value="NZ_CP051205.1"/>
</dbReference>
<dbReference type="KEGG" id="coy:HF329_29405"/>
<evidence type="ECO:0000259" key="1">
    <source>
        <dbReference type="Pfam" id="PF01551"/>
    </source>
</evidence>
<dbReference type="AlphaFoldDB" id="A0AAE6ZN36"/>
<dbReference type="InterPro" id="IPR025460">
    <property type="entry name" value="DUF4280"/>
</dbReference>
<dbReference type="Gene3D" id="2.70.70.10">
    <property type="entry name" value="Glucose Permease (Domain IIA)"/>
    <property type="match status" value="1"/>
</dbReference>
<dbReference type="EMBL" id="CP051205">
    <property type="protein sequence ID" value="QJB35198.1"/>
    <property type="molecule type" value="Genomic_DNA"/>
</dbReference>
<gene>
    <name evidence="2" type="ORF">HF329_29405</name>
</gene>
<dbReference type="Proteomes" id="UP000502421">
    <property type="component" value="Chromosome"/>
</dbReference>
<dbReference type="InterPro" id="IPR016047">
    <property type="entry name" value="M23ase_b-sheet_dom"/>
</dbReference>
<proteinExistence type="predicted"/>
<dbReference type="InterPro" id="IPR050570">
    <property type="entry name" value="Cell_wall_metabolism_enzyme"/>
</dbReference>